<sequence>SSMGSALFFLGEYANMILM</sequence>
<dbReference type="AlphaFoldDB" id="A0A023T0B3"/>
<keyword evidence="1" id="KW-0496">Mitochondrion</keyword>
<evidence type="ECO:0000313" key="1">
    <source>
        <dbReference type="EMBL" id="AHX81424.1"/>
    </source>
</evidence>
<gene>
    <name evidence="1" type="primary">nad1</name>
</gene>
<reference evidence="1" key="2">
    <citation type="submission" date="2014-02" db="EMBL/GenBank/DDBJ databases">
        <authorList>
            <person name="Male P.-J.G."/>
            <person name="Bardon L."/>
            <person name="Besnard G."/>
            <person name="Coissac E."/>
            <person name="Delsuc F."/>
            <person name="Engel J."/>
            <person name="Lhuillier E."/>
            <person name="Scotti-Saintagne C."/>
            <person name="Tinaut A."/>
            <person name="Chave J."/>
        </authorList>
    </citation>
    <scope>NUCLEOTIDE SEQUENCE</scope>
</reference>
<organism evidence="1">
    <name type="scientific">Licania alba</name>
    <dbReference type="NCBI Taxonomy" id="597311"/>
    <lineage>
        <taxon>Eukaryota</taxon>
        <taxon>Viridiplantae</taxon>
        <taxon>Streptophyta</taxon>
        <taxon>Embryophyta</taxon>
        <taxon>Tracheophyta</taxon>
        <taxon>Spermatophyta</taxon>
        <taxon>Magnoliopsida</taxon>
        <taxon>eudicotyledons</taxon>
        <taxon>Gunneridae</taxon>
        <taxon>Pentapetalae</taxon>
        <taxon>rosids</taxon>
        <taxon>fabids</taxon>
        <taxon>Malpighiales</taxon>
        <taxon>Chrysobalanaceae</taxon>
        <taxon>Licania</taxon>
    </lineage>
</organism>
<proteinExistence type="predicted"/>
<geneLocation type="mitochondrion" evidence="1"/>
<accession>A0A023T0B3</accession>
<feature type="non-terminal residue" evidence="1">
    <location>
        <position position="1"/>
    </location>
</feature>
<reference evidence="1" key="1">
    <citation type="journal article" date="2014" name="Mol. Ecol. Resour.">
        <title>Genome skimming by shotgun sequencing helps resolve the phylogeny of a pantropical tree family.</title>
        <authorList>
            <person name="Male P.J."/>
            <person name="Bardon L."/>
            <person name="Besnard G."/>
            <person name="Coissac E."/>
            <person name="Delsuc F."/>
            <person name="Engel J."/>
            <person name="Lhuillier E."/>
            <person name="Scotti-Saintagne C."/>
            <person name="Tinaut A."/>
            <person name="Chave J."/>
        </authorList>
    </citation>
    <scope>NUCLEOTIDE SEQUENCE</scope>
</reference>
<protein>
    <submittedName>
        <fullName evidence="1">NADH dehydrogenase subunit 1</fullName>
    </submittedName>
</protein>
<feature type="non-terminal residue" evidence="1">
    <location>
        <position position="19"/>
    </location>
</feature>
<name>A0A023T0B3_9ROSI</name>
<dbReference type="EMBL" id="KJ414666">
    <property type="protein sequence ID" value="AHX81424.1"/>
    <property type="molecule type" value="Genomic_DNA"/>
</dbReference>